<name>A0A7R7DND1_9ACTN</name>
<keyword evidence="3" id="KW-1185">Reference proteome</keyword>
<feature type="region of interest" description="Disordered" evidence="1">
    <location>
        <begin position="1"/>
        <end position="25"/>
    </location>
</feature>
<gene>
    <name evidence="2" type="ORF">Athai_24330</name>
</gene>
<feature type="region of interest" description="Disordered" evidence="1">
    <location>
        <begin position="296"/>
        <end position="328"/>
    </location>
</feature>
<evidence type="ECO:0000313" key="2">
    <source>
        <dbReference type="EMBL" id="BCJ34930.1"/>
    </source>
</evidence>
<reference evidence="2 3" key="1">
    <citation type="submission" date="2020-08" db="EMBL/GenBank/DDBJ databases">
        <title>Whole genome shotgun sequence of Actinocatenispora thailandica NBRC 105041.</title>
        <authorList>
            <person name="Komaki H."/>
            <person name="Tamura T."/>
        </authorList>
    </citation>
    <scope>NUCLEOTIDE SEQUENCE [LARGE SCALE GENOMIC DNA]</scope>
    <source>
        <strain evidence="2 3">NBRC 105041</strain>
    </source>
</reference>
<proteinExistence type="predicted"/>
<dbReference type="AlphaFoldDB" id="A0A7R7DND1"/>
<accession>A0A7R7DND1</accession>
<sequence>MRGSTQRGNEMKGEAVRPAGGAVRGPAPAQLLRSGAIRSGATIHHRIDRVLPVYPPLRPLLPDGGLRRGSVLSVATEIGGTSLLFALLGAASQQGEWCAMVGLPDIGVVSAAEFGVAPERLALVPHPGPHWWPVVGALLDGFGLVVAHPAGTVAAAQARRLAARARQRGAVLLVHGDWPGADVSLRCADPVWEGLSDGRGRLRRRALTVLATGRGAAARPRSARLLLPAGRLGAASVAAAAFAADAGSPVGTRVSIGAGAAATDPGVPTGTGATVGAGPVAGVGTASGAGATAGVGTAAGTGAARAGRRSPADVGTGPSGEAGAEAVG</sequence>
<dbReference type="KEGG" id="atl:Athai_24330"/>
<evidence type="ECO:0008006" key="4">
    <source>
        <dbReference type="Google" id="ProtNLM"/>
    </source>
</evidence>
<organism evidence="2 3">
    <name type="scientific">Actinocatenispora thailandica</name>
    <dbReference type="NCBI Taxonomy" id="227318"/>
    <lineage>
        <taxon>Bacteria</taxon>
        <taxon>Bacillati</taxon>
        <taxon>Actinomycetota</taxon>
        <taxon>Actinomycetes</taxon>
        <taxon>Micromonosporales</taxon>
        <taxon>Micromonosporaceae</taxon>
        <taxon>Actinocatenispora</taxon>
    </lineage>
</organism>
<protein>
    <recommendedName>
        <fullName evidence="4">Recombinase A</fullName>
    </recommendedName>
</protein>
<evidence type="ECO:0000256" key="1">
    <source>
        <dbReference type="SAM" id="MobiDB-lite"/>
    </source>
</evidence>
<feature type="compositionally biased region" description="Low complexity" evidence="1">
    <location>
        <begin position="16"/>
        <end position="25"/>
    </location>
</feature>
<dbReference type="EMBL" id="AP023355">
    <property type="protein sequence ID" value="BCJ34930.1"/>
    <property type="molecule type" value="Genomic_DNA"/>
</dbReference>
<evidence type="ECO:0000313" key="3">
    <source>
        <dbReference type="Proteomes" id="UP000611640"/>
    </source>
</evidence>
<dbReference type="Proteomes" id="UP000611640">
    <property type="component" value="Chromosome"/>
</dbReference>